<comment type="caution">
    <text evidence="2">The sequence shown here is derived from an EMBL/GenBank/DDBJ whole genome shotgun (WGS) entry which is preliminary data.</text>
</comment>
<dbReference type="Proteomes" id="UP000663828">
    <property type="component" value="Unassembled WGS sequence"/>
</dbReference>
<keyword evidence="1" id="KW-0812">Transmembrane</keyword>
<accession>A0A815LA04</accession>
<feature type="transmembrane region" description="Helical" evidence="1">
    <location>
        <begin position="118"/>
        <end position="141"/>
    </location>
</feature>
<feature type="transmembrane region" description="Helical" evidence="1">
    <location>
        <begin position="78"/>
        <end position="98"/>
    </location>
</feature>
<dbReference type="AlphaFoldDB" id="A0A815LA04"/>
<gene>
    <name evidence="2" type="ORF">XAT740_LOCUS34436</name>
</gene>
<sequence length="145" mass="15387">MQITEKILLLITAAITTIAALFCVISLSTPGWAAIGSIGLFCRGCPSAPAGLSIVAFILLIIAIVVLILFVLNVIPKLLRSVAFGILFLATIFTLSAYTSVVDPAVGYSFKLMVTAHFFSYVASFFTAFWLGGSYATRVVAPDNS</sequence>
<reference evidence="2" key="1">
    <citation type="submission" date="2021-02" db="EMBL/GenBank/DDBJ databases">
        <authorList>
            <person name="Nowell W R."/>
        </authorList>
    </citation>
    <scope>NUCLEOTIDE SEQUENCE</scope>
</reference>
<evidence type="ECO:0000313" key="3">
    <source>
        <dbReference type="Proteomes" id="UP000663828"/>
    </source>
</evidence>
<keyword evidence="1" id="KW-1133">Transmembrane helix</keyword>
<proteinExistence type="predicted"/>
<keyword evidence="1" id="KW-0472">Membrane</keyword>
<evidence type="ECO:0000313" key="2">
    <source>
        <dbReference type="EMBL" id="CAF1406404.1"/>
    </source>
</evidence>
<dbReference type="EMBL" id="CAJNOR010003364">
    <property type="protein sequence ID" value="CAF1406404.1"/>
    <property type="molecule type" value="Genomic_DNA"/>
</dbReference>
<evidence type="ECO:0000256" key="1">
    <source>
        <dbReference type="SAM" id="Phobius"/>
    </source>
</evidence>
<feature type="transmembrane region" description="Helical" evidence="1">
    <location>
        <begin position="49"/>
        <end position="71"/>
    </location>
</feature>
<keyword evidence="3" id="KW-1185">Reference proteome</keyword>
<organism evidence="2 3">
    <name type="scientific">Adineta ricciae</name>
    <name type="common">Rotifer</name>
    <dbReference type="NCBI Taxonomy" id="249248"/>
    <lineage>
        <taxon>Eukaryota</taxon>
        <taxon>Metazoa</taxon>
        <taxon>Spiralia</taxon>
        <taxon>Gnathifera</taxon>
        <taxon>Rotifera</taxon>
        <taxon>Eurotatoria</taxon>
        <taxon>Bdelloidea</taxon>
        <taxon>Adinetida</taxon>
        <taxon>Adinetidae</taxon>
        <taxon>Adineta</taxon>
    </lineage>
</organism>
<name>A0A815LA04_ADIRI</name>
<protein>
    <submittedName>
        <fullName evidence="2">Uncharacterized protein</fullName>
    </submittedName>
</protein>